<name>A0ABR1X7F5_9PEZI</name>
<reference evidence="1 2" key="1">
    <citation type="submission" date="2023-01" db="EMBL/GenBank/DDBJ databases">
        <title>Analysis of 21 Apiospora genomes using comparative genomics revels a genus with tremendous synthesis potential of carbohydrate active enzymes and secondary metabolites.</title>
        <authorList>
            <person name="Sorensen T."/>
        </authorList>
    </citation>
    <scope>NUCLEOTIDE SEQUENCE [LARGE SCALE GENOMIC DNA]</scope>
    <source>
        <strain evidence="1 2">CBS 135458</strain>
    </source>
</reference>
<dbReference type="RefSeq" id="XP_066722808.1">
    <property type="nucleotide sequence ID" value="XM_066852176.1"/>
</dbReference>
<evidence type="ECO:0000313" key="1">
    <source>
        <dbReference type="EMBL" id="KAK8091262.1"/>
    </source>
</evidence>
<protein>
    <submittedName>
        <fullName evidence="1">Uncharacterized protein</fullName>
    </submittedName>
</protein>
<proteinExistence type="predicted"/>
<sequence length="80" mass="8643">MRFAGALLARSPADRADRGTLTPTTRSTQLGMNKKLVDKRSITIAFTVYTISNVSTGISINDLAAKGGLSKPCESEVWRE</sequence>
<gene>
    <name evidence="1" type="ORF">PG994_000767</name>
</gene>
<evidence type="ECO:0000313" key="2">
    <source>
        <dbReference type="Proteomes" id="UP001480595"/>
    </source>
</evidence>
<organism evidence="1 2">
    <name type="scientific">Apiospora phragmitis</name>
    <dbReference type="NCBI Taxonomy" id="2905665"/>
    <lineage>
        <taxon>Eukaryota</taxon>
        <taxon>Fungi</taxon>
        <taxon>Dikarya</taxon>
        <taxon>Ascomycota</taxon>
        <taxon>Pezizomycotina</taxon>
        <taxon>Sordariomycetes</taxon>
        <taxon>Xylariomycetidae</taxon>
        <taxon>Amphisphaeriales</taxon>
        <taxon>Apiosporaceae</taxon>
        <taxon>Apiospora</taxon>
    </lineage>
</organism>
<dbReference type="GeneID" id="92085239"/>
<dbReference type="EMBL" id="JAQQWL010000001">
    <property type="protein sequence ID" value="KAK8091262.1"/>
    <property type="molecule type" value="Genomic_DNA"/>
</dbReference>
<comment type="caution">
    <text evidence="1">The sequence shown here is derived from an EMBL/GenBank/DDBJ whole genome shotgun (WGS) entry which is preliminary data.</text>
</comment>
<dbReference type="Proteomes" id="UP001480595">
    <property type="component" value="Unassembled WGS sequence"/>
</dbReference>
<accession>A0ABR1X7F5</accession>
<keyword evidence="2" id="KW-1185">Reference proteome</keyword>